<accession>A0A5J9VP01</accession>
<feature type="domain" description="Alfin N-terminal" evidence="5">
    <location>
        <begin position="135"/>
        <end position="160"/>
    </location>
</feature>
<dbReference type="Gramene" id="TVU37236">
    <property type="protein sequence ID" value="TVU37236"/>
    <property type="gene ID" value="EJB05_10539"/>
</dbReference>
<evidence type="ECO:0000256" key="4">
    <source>
        <dbReference type="SAM" id="MobiDB-lite"/>
    </source>
</evidence>
<dbReference type="PROSITE" id="PS50297">
    <property type="entry name" value="ANK_REP_REGION"/>
    <property type="match status" value="1"/>
</dbReference>
<organism evidence="6 7">
    <name type="scientific">Eragrostis curvula</name>
    <name type="common">weeping love grass</name>
    <dbReference type="NCBI Taxonomy" id="38414"/>
    <lineage>
        <taxon>Eukaryota</taxon>
        <taxon>Viridiplantae</taxon>
        <taxon>Streptophyta</taxon>
        <taxon>Embryophyta</taxon>
        <taxon>Tracheophyta</taxon>
        <taxon>Spermatophyta</taxon>
        <taxon>Magnoliopsida</taxon>
        <taxon>Liliopsida</taxon>
        <taxon>Poales</taxon>
        <taxon>Poaceae</taxon>
        <taxon>PACMAD clade</taxon>
        <taxon>Chloridoideae</taxon>
        <taxon>Eragrostideae</taxon>
        <taxon>Eragrostidinae</taxon>
        <taxon>Eragrostis</taxon>
    </lineage>
</organism>
<feature type="region of interest" description="Disordered" evidence="4">
    <location>
        <begin position="76"/>
        <end position="105"/>
    </location>
</feature>
<evidence type="ECO:0000259" key="5">
    <source>
        <dbReference type="Pfam" id="PF12165"/>
    </source>
</evidence>
<dbReference type="PANTHER" id="PTHR24186">
    <property type="entry name" value="PROTEIN PHOSPHATASE 1 REGULATORY SUBUNIT"/>
    <property type="match status" value="1"/>
</dbReference>
<evidence type="ECO:0000313" key="7">
    <source>
        <dbReference type="Proteomes" id="UP000324897"/>
    </source>
</evidence>
<dbReference type="Gene3D" id="1.25.40.20">
    <property type="entry name" value="Ankyrin repeat-containing domain"/>
    <property type="match status" value="1"/>
</dbReference>
<dbReference type="GO" id="GO:0005886">
    <property type="term" value="C:plasma membrane"/>
    <property type="evidence" value="ECO:0007669"/>
    <property type="project" value="TreeGrafter"/>
</dbReference>
<name>A0A5J9VP01_9POAL</name>
<evidence type="ECO:0000313" key="6">
    <source>
        <dbReference type="EMBL" id="TVU37236.1"/>
    </source>
</evidence>
<keyword evidence="1" id="KW-0677">Repeat</keyword>
<evidence type="ECO:0000256" key="2">
    <source>
        <dbReference type="ARBA" id="ARBA00023043"/>
    </source>
</evidence>
<keyword evidence="2 3" id="KW-0040">ANK repeat</keyword>
<dbReference type="EMBL" id="RWGY01000007">
    <property type="protein sequence ID" value="TVU37236.1"/>
    <property type="molecule type" value="Genomic_DNA"/>
</dbReference>
<feature type="non-terminal residue" evidence="6">
    <location>
        <position position="1"/>
    </location>
</feature>
<dbReference type="SUPFAM" id="SSF48403">
    <property type="entry name" value="Ankyrin repeat"/>
    <property type="match status" value="1"/>
</dbReference>
<dbReference type="InterPro" id="IPR002110">
    <property type="entry name" value="Ankyrin_rpt"/>
</dbReference>
<dbReference type="PROSITE" id="PS50088">
    <property type="entry name" value="ANK_REPEAT"/>
    <property type="match status" value="1"/>
</dbReference>
<evidence type="ECO:0000256" key="1">
    <source>
        <dbReference type="ARBA" id="ARBA00022737"/>
    </source>
</evidence>
<dbReference type="GO" id="GO:0006355">
    <property type="term" value="P:regulation of DNA-templated transcription"/>
    <property type="evidence" value="ECO:0007669"/>
    <property type="project" value="InterPro"/>
</dbReference>
<dbReference type="Pfam" id="PF12796">
    <property type="entry name" value="Ank_2"/>
    <property type="match status" value="1"/>
</dbReference>
<dbReference type="GO" id="GO:0042393">
    <property type="term" value="F:histone binding"/>
    <property type="evidence" value="ECO:0007669"/>
    <property type="project" value="InterPro"/>
</dbReference>
<reference evidence="6 7" key="1">
    <citation type="journal article" date="2019" name="Sci. Rep.">
        <title>A high-quality genome of Eragrostis curvula grass provides insights into Poaceae evolution and supports new strategies to enhance forage quality.</title>
        <authorList>
            <person name="Carballo J."/>
            <person name="Santos B.A.C.M."/>
            <person name="Zappacosta D."/>
            <person name="Garbus I."/>
            <person name="Selva J.P."/>
            <person name="Gallo C.A."/>
            <person name="Diaz A."/>
            <person name="Albertini E."/>
            <person name="Caccamo M."/>
            <person name="Echenique V."/>
        </authorList>
    </citation>
    <scope>NUCLEOTIDE SEQUENCE [LARGE SCALE GENOMIC DNA]</scope>
    <source>
        <strain evidence="7">cv. Victoria</strain>
        <tissue evidence="6">Leaf</tissue>
    </source>
</reference>
<sequence>MNRNDKKGQTALHMAVKGTNCDVLRALVDAGPAIVMLPDKNGNTALHVTTRKKRAKPGGPVYRLLRLRVVVLPRGRGKDCDDEQEGQGGGGAHRDHLAGNGFFGTPTEKSTRDVRLIGESVPLWVPQWDLGGDSAVHSDSWLLSVAFYIGARFGFDNESRYSELEK</sequence>
<dbReference type="InterPro" id="IPR021998">
    <property type="entry name" value="Alfin_N"/>
</dbReference>
<keyword evidence="7" id="KW-1185">Reference proteome</keyword>
<protein>
    <recommendedName>
        <fullName evidence="5">Alfin N-terminal domain-containing protein</fullName>
    </recommendedName>
</protein>
<dbReference type="InterPro" id="IPR036770">
    <property type="entry name" value="Ankyrin_rpt-contain_sf"/>
</dbReference>
<evidence type="ECO:0000256" key="3">
    <source>
        <dbReference type="PROSITE-ProRule" id="PRU00023"/>
    </source>
</evidence>
<gene>
    <name evidence="6" type="ORF">EJB05_10539</name>
</gene>
<comment type="caution">
    <text evidence="6">The sequence shown here is derived from an EMBL/GenBank/DDBJ whole genome shotgun (WGS) entry which is preliminary data.</text>
</comment>
<dbReference type="OrthoDB" id="1913941at2759"/>
<dbReference type="Pfam" id="PF12165">
    <property type="entry name" value="Alfin"/>
    <property type="match status" value="1"/>
</dbReference>
<proteinExistence type="predicted"/>
<dbReference type="PANTHER" id="PTHR24186:SF42">
    <property type="entry name" value="ANKYRIN REPEAT-CONTAINING PROTEIN NPR4"/>
    <property type="match status" value="1"/>
</dbReference>
<dbReference type="Proteomes" id="UP000324897">
    <property type="component" value="Chromosome 4"/>
</dbReference>
<feature type="repeat" description="ANK" evidence="3">
    <location>
        <begin position="7"/>
        <end position="39"/>
    </location>
</feature>
<dbReference type="AlphaFoldDB" id="A0A5J9VP01"/>
<dbReference type="SMART" id="SM00248">
    <property type="entry name" value="ANK"/>
    <property type="match status" value="2"/>
</dbReference>